<comment type="similarity">
    <text evidence="1">Belongs to the SMC family. SbcC subfamily.</text>
</comment>
<dbReference type="InterPro" id="IPR027417">
    <property type="entry name" value="P-loop_NTPase"/>
</dbReference>
<evidence type="ECO:0000256" key="4">
    <source>
        <dbReference type="SAM" id="Coils"/>
    </source>
</evidence>
<evidence type="ECO:0000259" key="5">
    <source>
        <dbReference type="Pfam" id="PF13476"/>
    </source>
</evidence>
<reference evidence="6 7" key="1">
    <citation type="submission" date="2019-04" db="EMBL/GenBank/DDBJ databases">
        <title>Bacillus sediminilitoris sp. nov., isolated from a tidal flat sediment on the East China Sea.</title>
        <authorList>
            <person name="Wei Y."/>
            <person name="Mao H."/>
            <person name="Fang J."/>
        </authorList>
    </citation>
    <scope>NUCLEOTIDE SEQUENCE [LARGE SCALE GENOMIC DNA]</scope>
    <source>
        <strain evidence="6 7">DSL-17</strain>
    </source>
</reference>
<organism evidence="6 7">
    <name type="scientific">Metabacillus sediminilitoris</name>
    <dbReference type="NCBI Taxonomy" id="2567941"/>
    <lineage>
        <taxon>Bacteria</taxon>
        <taxon>Bacillati</taxon>
        <taxon>Bacillota</taxon>
        <taxon>Bacilli</taxon>
        <taxon>Bacillales</taxon>
        <taxon>Bacillaceae</taxon>
        <taxon>Metabacillus</taxon>
    </lineage>
</organism>
<dbReference type="OrthoDB" id="9795626at2"/>
<dbReference type="GO" id="GO:0006302">
    <property type="term" value="P:double-strand break repair"/>
    <property type="evidence" value="ECO:0007669"/>
    <property type="project" value="InterPro"/>
</dbReference>
<dbReference type="RefSeq" id="WP_136353838.1">
    <property type="nucleotide sequence ID" value="NZ_CP046266.1"/>
</dbReference>
<dbReference type="PANTHER" id="PTHR32114:SF2">
    <property type="entry name" value="ABC TRANSPORTER ABCH.3"/>
    <property type="match status" value="1"/>
</dbReference>
<dbReference type="EMBL" id="SSNT01000007">
    <property type="protein sequence ID" value="THF80229.1"/>
    <property type="molecule type" value="Genomic_DNA"/>
</dbReference>
<feature type="coiled-coil region" evidence="4">
    <location>
        <begin position="428"/>
        <end position="462"/>
    </location>
</feature>
<evidence type="ECO:0000313" key="6">
    <source>
        <dbReference type="EMBL" id="THF80229.1"/>
    </source>
</evidence>
<feature type="coiled-coil region" evidence="4">
    <location>
        <begin position="711"/>
        <end position="814"/>
    </location>
</feature>
<dbReference type="Pfam" id="PF13558">
    <property type="entry name" value="SbcC_Walker_B"/>
    <property type="match status" value="1"/>
</dbReference>
<dbReference type="InterPro" id="IPR038729">
    <property type="entry name" value="Rad50/SbcC_AAA"/>
</dbReference>
<name>A0A4S4BYJ6_9BACI</name>
<accession>A0A4S4BYJ6</accession>
<feature type="coiled-coil region" evidence="4">
    <location>
        <begin position="184"/>
        <end position="395"/>
    </location>
</feature>
<dbReference type="Proteomes" id="UP000310334">
    <property type="component" value="Unassembled WGS sequence"/>
</dbReference>
<keyword evidence="7" id="KW-1185">Reference proteome</keyword>
<dbReference type="PANTHER" id="PTHR32114">
    <property type="entry name" value="ABC TRANSPORTER ABCH.3"/>
    <property type="match status" value="1"/>
</dbReference>
<protein>
    <recommendedName>
        <fullName evidence="3">Nuclease SbcCD subunit C</fullName>
    </recommendedName>
</protein>
<gene>
    <name evidence="6" type="ORF">E6W99_11210</name>
</gene>
<evidence type="ECO:0000313" key="7">
    <source>
        <dbReference type="Proteomes" id="UP000310334"/>
    </source>
</evidence>
<feature type="domain" description="Rad50/SbcC-type AAA" evidence="5">
    <location>
        <begin position="6"/>
        <end position="263"/>
    </location>
</feature>
<dbReference type="SUPFAM" id="SSF52540">
    <property type="entry name" value="P-loop containing nucleoside triphosphate hydrolases"/>
    <property type="match status" value="2"/>
</dbReference>
<dbReference type="Pfam" id="PF13476">
    <property type="entry name" value="AAA_23"/>
    <property type="match status" value="1"/>
</dbReference>
<evidence type="ECO:0000256" key="1">
    <source>
        <dbReference type="ARBA" id="ARBA00006930"/>
    </source>
</evidence>
<evidence type="ECO:0000256" key="3">
    <source>
        <dbReference type="ARBA" id="ARBA00013368"/>
    </source>
</evidence>
<sequence length="1133" mass="130099">MKPIELAVSGLHSFREKQIINFDSLCDGGIFGIFGPTGSGKSSILDAMTLALYGKVERAMNNTYGILNHAEDQLTVSFTFELENASGRKCYTVERVFKRTDEIRVKTAICRLIEAGEERVVLADKAVDVNEQVYGLLGLTIDDFTRAVVLPQGKFAEFLSLKGAERRQMLQRLFHLEQYGDQLMKKLKKRVTSTKINRDELDAEKKGLGDASSQAVKDAENRLKDAELLLKKRQTELETVTKDHEKKQGIWQLQQQKAEIEKEKAILAAKEDTIDDIQNQLKKAEEAESLRPYAEALQALQQEQKEAEINLASAKKQYVVVKEQYETISRSYEEIRQNKATQEPILVAKREKLLQLQKVEEELQSDKSQLNNLQEKRLELKKQQERNNTQLAEAKSFVEKAKFKQQALKDEQKTKTVMAKDREQIRAALEAKQMVIQIQQKVREATEQVNKKTAAIQQEKQKVTVLTEKITKEKLQLQEQFIRLNQLYFLASEREREHAGYIQTVKYQLDALLEKEEKAKSQKLAIELVKQLSDGEPCPVCGSCSHPSPIHIDQVDNDVANKQSDAIKAELERLQSLSQESHAIKIKLEGLSQQLMNDFSYLHELKQIKEAQINKVFSNNQELPVEEGYKTFKGEFKAITQDFLQIRASIEKMMKQIRELQQEEMRRNDFIKTASQDGDEWIRVQQANQQKYEEVRTAYSDQFPTIPLEKVEQLQKEIVEKDEAFELLNERIQKSISFIEEKEVLVKEHEHKNQQLSEQEIKLQASIKNREELISEKQDKLNEVDSENRISLQIEETEAQLKQLTSKENDMYQAWQQKSSQLHQLQSELAACEKSFDQTSHKLQLAYEKWKSACEETSFKTVEETLASILSAEIKQEMKTKIEEYTDKVKQLTTDLRRIEEKLSGNQLSLEDWEQIQQIKMELKEQVDEAVANKGAAANALQVLLEKHERFMEIENRQKDLDDMMQKLEKLQSVFKGNSFVEYVAEEQLEQVSRDASERLSMLTRGRYAIEVDSQGGFIMRDDANGGVRRPVSTLSGGETFLTSLALALSLSTQIQLRGEYPLQFFFLDEGFGTLDVDLLDTVITALEKLQAQNLSVGVISHVGELRARLPRKLIVEPAEPSGKGSTVYLESL</sequence>
<feature type="coiled-coil region" evidence="4">
    <location>
        <begin position="875"/>
        <end position="902"/>
    </location>
</feature>
<evidence type="ECO:0000256" key="2">
    <source>
        <dbReference type="ARBA" id="ARBA00011322"/>
    </source>
</evidence>
<comment type="caution">
    <text evidence="6">The sequence shown here is derived from an EMBL/GenBank/DDBJ whole genome shotgun (WGS) entry which is preliminary data.</text>
</comment>
<dbReference type="GO" id="GO:0016887">
    <property type="term" value="F:ATP hydrolysis activity"/>
    <property type="evidence" value="ECO:0007669"/>
    <property type="project" value="InterPro"/>
</dbReference>
<keyword evidence="4" id="KW-0175">Coiled coil</keyword>
<dbReference type="Gene3D" id="3.40.50.300">
    <property type="entry name" value="P-loop containing nucleotide triphosphate hydrolases"/>
    <property type="match status" value="2"/>
</dbReference>
<proteinExistence type="inferred from homology"/>
<dbReference type="AlphaFoldDB" id="A0A4S4BYJ6"/>
<comment type="subunit">
    <text evidence="2">Heterodimer of SbcC and SbcD.</text>
</comment>
<feature type="coiled-coil region" evidence="4">
    <location>
        <begin position="557"/>
        <end position="594"/>
    </location>
</feature>